<dbReference type="eggNOG" id="KOG0374">
    <property type="taxonomic scope" value="Eukaryota"/>
</dbReference>
<dbReference type="VEuPathDB" id="AmoebaDB:NAEGRDRAFT_5554"/>
<dbReference type="SUPFAM" id="SSF56300">
    <property type="entry name" value="Metallo-dependent phosphatases"/>
    <property type="match status" value="1"/>
</dbReference>
<feature type="non-terminal residue" evidence="1">
    <location>
        <position position="80"/>
    </location>
</feature>
<gene>
    <name evidence="1" type="ORF">NAEGRDRAFT_5554</name>
</gene>
<dbReference type="GeneID" id="8861237"/>
<dbReference type="GO" id="GO:0005634">
    <property type="term" value="C:nucleus"/>
    <property type="evidence" value="ECO:0007669"/>
    <property type="project" value="TreeGrafter"/>
</dbReference>
<proteinExistence type="predicted"/>
<dbReference type="PANTHER" id="PTHR11668:SF496">
    <property type="entry name" value="SERINE_THREONINE-PROTEIN PHOSPHATASE"/>
    <property type="match status" value="1"/>
</dbReference>
<dbReference type="Proteomes" id="UP000006671">
    <property type="component" value="Unassembled WGS sequence"/>
</dbReference>
<feature type="non-terminal residue" evidence="1">
    <location>
        <position position="1"/>
    </location>
</feature>
<dbReference type="OrthoDB" id="442428at2759"/>
<sequence length="80" mass="9079">TVEVVLVLYCLKLLMPEKVHLLRGSVENRWVNFGNFHDVCLERFGKESGKRVYNAISDIFLDLPLVAIVDNQVMCVNSGL</sequence>
<accession>D2V7T7</accession>
<keyword evidence="2" id="KW-1185">Reference proteome</keyword>
<evidence type="ECO:0000313" key="1">
    <source>
        <dbReference type="EMBL" id="EFC46927.1"/>
    </source>
</evidence>
<dbReference type="EMBL" id="GG738856">
    <property type="protein sequence ID" value="EFC46927.1"/>
    <property type="molecule type" value="Genomic_DNA"/>
</dbReference>
<dbReference type="AlphaFoldDB" id="D2V7T7"/>
<reference evidence="1 2" key="1">
    <citation type="journal article" date="2010" name="Cell">
        <title>The genome of Naegleria gruberi illuminates early eukaryotic versatility.</title>
        <authorList>
            <person name="Fritz-Laylin L.K."/>
            <person name="Prochnik S.E."/>
            <person name="Ginger M.L."/>
            <person name="Dacks J.B."/>
            <person name="Carpenter M.L."/>
            <person name="Field M.C."/>
            <person name="Kuo A."/>
            <person name="Paredez A."/>
            <person name="Chapman J."/>
            <person name="Pham J."/>
            <person name="Shu S."/>
            <person name="Neupane R."/>
            <person name="Cipriano M."/>
            <person name="Mancuso J."/>
            <person name="Tu H."/>
            <person name="Salamov A."/>
            <person name="Lindquist E."/>
            <person name="Shapiro H."/>
            <person name="Lucas S."/>
            <person name="Grigoriev I.V."/>
            <person name="Cande W.Z."/>
            <person name="Fulton C."/>
            <person name="Rokhsar D.S."/>
            <person name="Dawson S.C."/>
        </authorList>
    </citation>
    <scope>NUCLEOTIDE SEQUENCE [LARGE SCALE GENOMIC DNA]</scope>
    <source>
        <strain evidence="1 2">NEG-M</strain>
    </source>
</reference>
<evidence type="ECO:0000313" key="2">
    <source>
        <dbReference type="Proteomes" id="UP000006671"/>
    </source>
</evidence>
<dbReference type="RefSeq" id="XP_002679671.1">
    <property type="nucleotide sequence ID" value="XM_002679625.1"/>
</dbReference>
<dbReference type="InterPro" id="IPR050341">
    <property type="entry name" value="PP1_catalytic_subunit"/>
</dbReference>
<protein>
    <submittedName>
        <fullName evidence="1">Predicted protein</fullName>
    </submittedName>
</protein>
<organism evidence="2">
    <name type="scientific">Naegleria gruberi</name>
    <name type="common">Amoeba</name>
    <dbReference type="NCBI Taxonomy" id="5762"/>
    <lineage>
        <taxon>Eukaryota</taxon>
        <taxon>Discoba</taxon>
        <taxon>Heterolobosea</taxon>
        <taxon>Tetramitia</taxon>
        <taxon>Eutetramitia</taxon>
        <taxon>Vahlkampfiidae</taxon>
        <taxon>Naegleria</taxon>
    </lineage>
</organism>
<dbReference type="STRING" id="5762.D2V7T7"/>
<dbReference type="Gene3D" id="3.60.21.10">
    <property type="match status" value="1"/>
</dbReference>
<name>D2V7T7_NAEGR</name>
<dbReference type="KEGG" id="ngr:NAEGRDRAFT_5554"/>
<dbReference type="GO" id="GO:0005737">
    <property type="term" value="C:cytoplasm"/>
    <property type="evidence" value="ECO:0007669"/>
    <property type="project" value="TreeGrafter"/>
</dbReference>
<dbReference type="PANTHER" id="PTHR11668">
    <property type="entry name" value="SERINE/THREONINE PROTEIN PHOSPHATASE"/>
    <property type="match status" value="1"/>
</dbReference>
<dbReference type="InParanoid" id="D2V7T7"/>
<dbReference type="GO" id="GO:0004722">
    <property type="term" value="F:protein serine/threonine phosphatase activity"/>
    <property type="evidence" value="ECO:0007669"/>
    <property type="project" value="TreeGrafter"/>
</dbReference>
<dbReference type="InterPro" id="IPR029052">
    <property type="entry name" value="Metallo-depent_PP-like"/>
</dbReference>